<evidence type="ECO:0000313" key="2">
    <source>
        <dbReference type="EMBL" id="KAL0285472.1"/>
    </source>
</evidence>
<dbReference type="InterPro" id="IPR026960">
    <property type="entry name" value="RVT-Znf"/>
</dbReference>
<feature type="domain" description="Reverse transcriptase zinc-binding" evidence="1">
    <location>
        <begin position="815"/>
        <end position="896"/>
    </location>
</feature>
<dbReference type="EMBL" id="JACGWJ010001037">
    <property type="protein sequence ID" value="KAL0285472.1"/>
    <property type="molecule type" value="Genomic_DNA"/>
</dbReference>
<dbReference type="PANTHER" id="PTHR33116:SF78">
    <property type="entry name" value="OS12G0587133 PROTEIN"/>
    <property type="match status" value="1"/>
</dbReference>
<proteinExistence type="predicted"/>
<sequence>MLPQWNFYVDYGGPGNRVWLAWDPNFVDVTVVETGAQFIHCSVFIRSFHSSVCITVVYGVNDVIGRRELWMELTRISTVVTDSPWLVGGDFNTVLDSSEVCGLSGDIRGAADEFRGCLQDTGLIHLPMHGERFTWHNCSRDARSLWKRLDRLLVNDRWLENWPDTTYVSLSARTSDHSPLVLRGDDSNRVAGMFRFDNYLARSTEFIPAVQRVWRHHIMGSAMYAVTRKLKALKPIFRAQRQRKGDLSTNVSLAKGFLDSAQSMLAADRHCPTLLHLEFCCKLVYRLASRLEQKMLHQRAKMAWMKDGDQCSRIFFRKVAKRRASKRVFQINTTDGRTLTSQPEVIDEFIRYYEELLGGTTRDRLIDLRYLRPWARHILTVDEAEALIAPVSSAEIRQAIFDIDETKAPGPDGYSAGFYKAAWSVIGGEVTQAILDFFRNGGDNVLLAQELFSGYNQRNLPPRCALKVDLRKAYDTVEWDFLKAALTLFGFPERFIQWIAECVTTPSYSVCINGAPHGFFRGEPTEESPYSIPVGGRLQGSLLAILDFQEGHLPLRYLGLPLLASRLSISDCQPILRKIEARIKGWEGVMLSFAGRVQLIKSVLSALQVYWAMAFILPKHIIKEIEKRLRNFLWKGNLDTGYAKVSWQQVCRPVNEGGLGIRDIHSLNKGLMSRHLWRIISHDSNSIWVSWIFHYRLQDSSVWTIRTRKGTWGWRKLIRLRDALRPHVSYQIGDGTSFSLWHDPWHPRGPLLPQFPLGPRHTSIPPSAPLSTVISEDAWSWPHITDMESIDITHDLPTIHGGRDRILWTGPRGSFSSAAAYDLFRPPGPTVGWTSLLVGTFHIPRHRFILWLTLQGRLATTDRPWLQHLGSGCVLCQDGIPESHEHLFFMCPFASECIRAIRREIFFHWPYYTWSSVIRWASARWRGKHVVNAAYRALFASLVYHLWQERNFRIFQHISRSTEEIVRIVVSETRDLIICKQLPRTVSTRGLYRLWRIPWPVEGVTHT</sequence>
<organism evidence="2">
    <name type="scientific">Sesamum radiatum</name>
    <name type="common">Black benniseed</name>
    <dbReference type="NCBI Taxonomy" id="300843"/>
    <lineage>
        <taxon>Eukaryota</taxon>
        <taxon>Viridiplantae</taxon>
        <taxon>Streptophyta</taxon>
        <taxon>Embryophyta</taxon>
        <taxon>Tracheophyta</taxon>
        <taxon>Spermatophyta</taxon>
        <taxon>Magnoliopsida</taxon>
        <taxon>eudicotyledons</taxon>
        <taxon>Gunneridae</taxon>
        <taxon>Pentapetalae</taxon>
        <taxon>asterids</taxon>
        <taxon>lamiids</taxon>
        <taxon>Lamiales</taxon>
        <taxon>Pedaliaceae</taxon>
        <taxon>Sesamum</taxon>
    </lineage>
</organism>
<reference evidence="2" key="2">
    <citation type="journal article" date="2024" name="Plant">
        <title>Genomic evolution and insights into agronomic trait innovations of Sesamum species.</title>
        <authorList>
            <person name="Miao H."/>
            <person name="Wang L."/>
            <person name="Qu L."/>
            <person name="Liu H."/>
            <person name="Sun Y."/>
            <person name="Le M."/>
            <person name="Wang Q."/>
            <person name="Wei S."/>
            <person name="Zheng Y."/>
            <person name="Lin W."/>
            <person name="Duan Y."/>
            <person name="Cao H."/>
            <person name="Xiong S."/>
            <person name="Wang X."/>
            <person name="Wei L."/>
            <person name="Li C."/>
            <person name="Ma Q."/>
            <person name="Ju M."/>
            <person name="Zhao R."/>
            <person name="Li G."/>
            <person name="Mu C."/>
            <person name="Tian Q."/>
            <person name="Mei H."/>
            <person name="Zhang T."/>
            <person name="Gao T."/>
            <person name="Zhang H."/>
        </authorList>
    </citation>
    <scope>NUCLEOTIDE SEQUENCE</scope>
    <source>
        <strain evidence="2">G02</strain>
    </source>
</reference>
<accession>A0AAW2IUG8</accession>
<dbReference type="AlphaFoldDB" id="A0AAW2IUG8"/>
<protein>
    <recommendedName>
        <fullName evidence="1">Reverse transcriptase zinc-binding domain-containing protein</fullName>
    </recommendedName>
</protein>
<reference evidence="2" key="1">
    <citation type="submission" date="2020-06" db="EMBL/GenBank/DDBJ databases">
        <authorList>
            <person name="Li T."/>
            <person name="Hu X."/>
            <person name="Zhang T."/>
            <person name="Song X."/>
            <person name="Zhang H."/>
            <person name="Dai N."/>
            <person name="Sheng W."/>
            <person name="Hou X."/>
            <person name="Wei L."/>
        </authorList>
    </citation>
    <scope>NUCLEOTIDE SEQUENCE</scope>
    <source>
        <strain evidence="2">G02</strain>
        <tissue evidence="2">Leaf</tissue>
    </source>
</reference>
<dbReference type="PANTHER" id="PTHR33116">
    <property type="entry name" value="REVERSE TRANSCRIPTASE ZINC-BINDING DOMAIN-CONTAINING PROTEIN-RELATED-RELATED"/>
    <property type="match status" value="1"/>
</dbReference>
<dbReference type="SUPFAM" id="SSF56219">
    <property type="entry name" value="DNase I-like"/>
    <property type="match status" value="1"/>
</dbReference>
<evidence type="ECO:0000259" key="1">
    <source>
        <dbReference type="Pfam" id="PF13966"/>
    </source>
</evidence>
<dbReference type="InterPro" id="IPR036691">
    <property type="entry name" value="Endo/exonu/phosph_ase_sf"/>
</dbReference>
<name>A0AAW2IUG8_SESRA</name>
<dbReference type="Pfam" id="PF13966">
    <property type="entry name" value="zf-RVT"/>
    <property type="match status" value="1"/>
</dbReference>
<dbReference type="Gene3D" id="3.60.10.10">
    <property type="entry name" value="Endonuclease/exonuclease/phosphatase"/>
    <property type="match status" value="1"/>
</dbReference>
<comment type="caution">
    <text evidence="2">The sequence shown here is derived from an EMBL/GenBank/DDBJ whole genome shotgun (WGS) entry which is preliminary data.</text>
</comment>
<gene>
    <name evidence="2" type="ORF">Sradi_7173600</name>
</gene>